<dbReference type="PANTHER" id="PTHR11236:SF50">
    <property type="entry name" value="AMINODEOXYCHORISMATE SYNTHASE COMPONENT 1"/>
    <property type="match status" value="1"/>
</dbReference>
<feature type="domain" description="Chorismate-utilising enzyme C-terminal" evidence="1">
    <location>
        <begin position="230"/>
        <end position="481"/>
    </location>
</feature>
<accession>A0A5C6AZI8</accession>
<dbReference type="EMBL" id="SJPN01000002">
    <property type="protein sequence ID" value="TWU05475.1"/>
    <property type="molecule type" value="Genomic_DNA"/>
</dbReference>
<evidence type="ECO:0000259" key="1">
    <source>
        <dbReference type="Pfam" id="PF00425"/>
    </source>
</evidence>
<evidence type="ECO:0000313" key="4">
    <source>
        <dbReference type="Proteomes" id="UP000320176"/>
    </source>
</evidence>
<dbReference type="InterPro" id="IPR019999">
    <property type="entry name" value="Anth_synth_I-like"/>
</dbReference>
<gene>
    <name evidence="3" type="primary">pabB</name>
    <name evidence="3" type="ORF">Pla52n_11880</name>
</gene>
<dbReference type="Gene3D" id="3.60.120.10">
    <property type="entry name" value="Anthranilate synthase"/>
    <property type="match status" value="1"/>
</dbReference>
<organism evidence="3 4">
    <name type="scientific">Stieleria varia</name>
    <dbReference type="NCBI Taxonomy" id="2528005"/>
    <lineage>
        <taxon>Bacteria</taxon>
        <taxon>Pseudomonadati</taxon>
        <taxon>Planctomycetota</taxon>
        <taxon>Planctomycetia</taxon>
        <taxon>Pirellulales</taxon>
        <taxon>Pirellulaceae</taxon>
        <taxon>Stieleria</taxon>
    </lineage>
</organism>
<keyword evidence="3" id="KW-0808">Transferase</keyword>
<keyword evidence="3" id="KW-0032">Aminotransferase</keyword>
<comment type="caution">
    <text evidence="3">The sequence shown here is derived from an EMBL/GenBank/DDBJ whole genome shotgun (WGS) entry which is preliminary data.</text>
</comment>
<dbReference type="RefSeq" id="WP_146518724.1">
    <property type="nucleotide sequence ID" value="NZ_CP151726.1"/>
</dbReference>
<dbReference type="Pfam" id="PF04715">
    <property type="entry name" value="Anth_synt_I_N"/>
    <property type="match status" value="1"/>
</dbReference>
<proteinExistence type="predicted"/>
<dbReference type="Proteomes" id="UP000320176">
    <property type="component" value="Unassembled WGS sequence"/>
</dbReference>
<dbReference type="InterPro" id="IPR015890">
    <property type="entry name" value="Chorismate_C"/>
</dbReference>
<dbReference type="SUPFAM" id="SSF56322">
    <property type="entry name" value="ADC synthase"/>
    <property type="match status" value="1"/>
</dbReference>
<dbReference type="PANTHER" id="PTHR11236">
    <property type="entry name" value="AMINOBENZOATE/ANTHRANILATE SYNTHASE"/>
    <property type="match status" value="1"/>
</dbReference>
<dbReference type="InterPro" id="IPR005801">
    <property type="entry name" value="ADC_synthase"/>
</dbReference>
<dbReference type="Pfam" id="PF00425">
    <property type="entry name" value="Chorismate_bind"/>
    <property type="match status" value="1"/>
</dbReference>
<dbReference type="AlphaFoldDB" id="A0A5C6AZI8"/>
<name>A0A5C6AZI8_9BACT</name>
<sequence length="495" mass="53413">MTSPSLPVVRKLPPGFDVAVAFDRLGDMPRRIWLDSNTAANTGQLSEAASIDPAASVQDTPRGRYSFLAADPVRTLDVHAGAPAPWDDFQVLAKSLPPTNAPELPPFQGGIAGLIGYEAGTWLENVGTSRIDDLPTPAISLGVYDWVIAVDHINGEAWLVSQGLGADDESQRETAARQRADAVMRCLESSNDATPAYGKSAGKALSVLAKPTNQFATQHTGVTSSFTGAGFRGAVADIVQRIRGGDCFQVNLAQRLLRQADCCSSELYHRLRKANPAPMSGYYDGGDFQVLSSSPEGFLQVRGGRVETRPIKGTVPRTGDDRRDEELAQQLRESKKDHAENVMIVDLMRNDLSRVCEDDSVEVEKLCKVERYRYVQHLVSVVTGRLRADQDVVDLLRACFPGGSITGAPKIEAMKTIATLEPNPRGPYCGSLGYISCGGNADFNILIRTITATRGYWQIPVGGGITARSEPAGEEAETWSKAEGMLRAVQIHDGT</sequence>
<dbReference type="PRINTS" id="PR00095">
    <property type="entry name" value="ANTSNTHASEI"/>
</dbReference>
<evidence type="ECO:0000259" key="2">
    <source>
        <dbReference type="Pfam" id="PF04715"/>
    </source>
</evidence>
<dbReference type="GO" id="GO:0000162">
    <property type="term" value="P:L-tryptophan biosynthetic process"/>
    <property type="evidence" value="ECO:0007669"/>
    <property type="project" value="TreeGrafter"/>
</dbReference>
<dbReference type="GO" id="GO:0046820">
    <property type="term" value="F:4-amino-4-deoxychorismate synthase activity"/>
    <property type="evidence" value="ECO:0007669"/>
    <property type="project" value="UniProtKB-EC"/>
</dbReference>
<feature type="domain" description="Anthranilate synthase component I N-terminal" evidence="2">
    <location>
        <begin position="21"/>
        <end position="158"/>
    </location>
</feature>
<keyword evidence="4" id="KW-1185">Reference proteome</keyword>
<evidence type="ECO:0000313" key="3">
    <source>
        <dbReference type="EMBL" id="TWU05475.1"/>
    </source>
</evidence>
<dbReference type="InterPro" id="IPR006805">
    <property type="entry name" value="Anth_synth_I_N"/>
</dbReference>
<dbReference type="EC" id="2.6.1.85" evidence="3"/>
<reference evidence="3 4" key="1">
    <citation type="submission" date="2019-02" db="EMBL/GenBank/DDBJ databases">
        <title>Deep-cultivation of Planctomycetes and their phenomic and genomic characterization uncovers novel biology.</title>
        <authorList>
            <person name="Wiegand S."/>
            <person name="Jogler M."/>
            <person name="Boedeker C."/>
            <person name="Pinto D."/>
            <person name="Vollmers J."/>
            <person name="Rivas-Marin E."/>
            <person name="Kohn T."/>
            <person name="Peeters S.H."/>
            <person name="Heuer A."/>
            <person name="Rast P."/>
            <person name="Oberbeckmann S."/>
            <person name="Bunk B."/>
            <person name="Jeske O."/>
            <person name="Meyerdierks A."/>
            <person name="Storesund J.E."/>
            <person name="Kallscheuer N."/>
            <person name="Luecker S."/>
            <person name="Lage O.M."/>
            <person name="Pohl T."/>
            <person name="Merkel B.J."/>
            <person name="Hornburger P."/>
            <person name="Mueller R.-W."/>
            <person name="Bruemmer F."/>
            <person name="Labrenz M."/>
            <person name="Spormann A.M."/>
            <person name="Op Den Camp H."/>
            <person name="Overmann J."/>
            <person name="Amann R."/>
            <person name="Jetten M.S.M."/>
            <person name="Mascher T."/>
            <person name="Medema M.H."/>
            <person name="Devos D.P."/>
            <person name="Kaster A.-K."/>
            <person name="Ovreas L."/>
            <person name="Rohde M."/>
            <person name="Galperin M.Y."/>
            <person name="Jogler C."/>
        </authorList>
    </citation>
    <scope>NUCLEOTIDE SEQUENCE [LARGE SCALE GENOMIC DNA]</scope>
    <source>
        <strain evidence="3 4">Pla52n</strain>
    </source>
</reference>
<protein>
    <submittedName>
        <fullName evidence="3">Aminodeoxychorismate synthase component 1</fullName>
        <ecNumber evidence="3">2.6.1.85</ecNumber>
    </submittedName>
</protein>
<dbReference type="OrthoDB" id="9803598at2"/>